<protein>
    <submittedName>
        <fullName evidence="3">Efflux RND transporter periplasmic adaptor subunit</fullName>
    </submittedName>
</protein>
<organism evidence="3 4">
    <name type="scientific">Erythrobacter ani</name>
    <dbReference type="NCBI Taxonomy" id="2827235"/>
    <lineage>
        <taxon>Bacteria</taxon>
        <taxon>Pseudomonadati</taxon>
        <taxon>Pseudomonadota</taxon>
        <taxon>Alphaproteobacteria</taxon>
        <taxon>Sphingomonadales</taxon>
        <taxon>Erythrobacteraceae</taxon>
        <taxon>Erythrobacter/Porphyrobacter group</taxon>
        <taxon>Erythrobacter</taxon>
    </lineage>
</organism>
<feature type="transmembrane region" description="Helical" evidence="2">
    <location>
        <begin position="21"/>
        <end position="42"/>
    </location>
</feature>
<dbReference type="EMBL" id="JAGSPB010000002">
    <property type="protein sequence ID" value="MBV7265917.1"/>
    <property type="molecule type" value="Genomic_DNA"/>
</dbReference>
<evidence type="ECO:0000256" key="2">
    <source>
        <dbReference type="SAM" id="Phobius"/>
    </source>
</evidence>
<keyword evidence="2" id="KW-0472">Membrane</keyword>
<gene>
    <name evidence="3" type="ORF">KCG45_06970</name>
</gene>
<dbReference type="NCBIfam" id="TIGR01730">
    <property type="entry name" value="RND_mfp"/>
    <property type="match status" value="1"/>
</dbReference>
<dbReference type="Proteomes" id="UP000699975">
    <property type="component" value="Unassembled WGS sequence"/>
</dbReference>
<name>A0ABS6SLR6_9SPHN</name>
<evidence type="ECO:0000313" key="3">
    <source>
        <dbReference type="EMBL" id="MBV7265917.1"/>
    </source>
</evidence>
<reference evidence="3 4" key="1">
    <citation type="submission" date="2021-04" db="EMBL/GenBank/DDBJ databases">
        <authorList>
            <person name="Pira H."/>
            <person name="Risdian C."/>
            <person name="Wink J."/>
        </authorList>
    </citation>
    <scope>NUCLEOTIDE SEQUENCE [LARGE SCALE GENOMIC DNA]</scope>
    <source>
        <strain evidence="3 4">WH131</strain>
    </source>
</reference>
<sequence length="307" mass="32177">MSETEKVEKAETPKASDRRKYAIAGTVAIGILVVFTAAFTGGDATEWSSSEPNDFANQQIADVSEKQAAPEPAVEPVLDARGVIAAKNESTIASRMTARILSIPVGEGRSFRRGATLATFDCSTIRAQLTAARAATTAYRKTHETNVELDSYEAVGTNEVEVSKANLGQAIAEANAIQAQLKDCRVTAPFSGTVVEQIANRGEVAGSGQPLLKIQSGNDLEAELIVPSNWLNWLRAGAEFDFVIDETGAAIPGVVTQLGASVDPVSKTIRVKADIDQGEALVLPGMSGTAAFATSEAQVDSAKAPGR</sequence>
<dbReference type="RefSeq" id="WP_218316508.1">
    <property type="nucleotide sequence ID" value="NZ_JAGSPB010000002.1"/>
</dbReference>
<accession>A0ABS6SLR6</accession>
<comment type="caution">
    <text evidence="3">The sequence shown here is derived from an EMBL/GenBank/DDBJ whole genome shotgun (WGS) entry which is preliminary data.</text>
</comment>
<evidence type="ECO:0000256" key="1">
    <source>
        <dbReference type="ARBA" id="ARBA00009477"/>
    </source>
</evidence>
<keyword evidence="4" id="KW-1185">Reference proteome</keyword>
<comment type="similarity">
    <text evidence="1">Belongs to the membrane fusion protein (MFP) (TC 8.A.1) family.</text>
</comment>
<evidence type="ECO:0000313" key="4">
    <source>
        <dbReference type="Proteomes" id="UP000699975"/>
    </source>
</evidence>
<dbReference type="InterPro" id="IPR006143">
    <property type="entry name" value="RND_pump_MFP"/>
</dbReference>
<keyword evidence="2" id="KW-0812">Transmembrane</keyword>
<keyword evidence="2" id="KW-1133">Transmembrane helix</keyword>
<dbReference type="PANTHER" id="PTHR30469">
    <property type="entry name" value="MULTIDRUG RESISTANCE PROTEIN MDTA"/>
    <property type="match status" value="1"/>
</dbReference>
<proteinExistence type="inferred from homology"/>
<dbReference type="PANTHER" id="PTHR30469:SF15">
    <property type="entry name" value="HLYD FAMILY OF SECRETION PROTEINS"/>
    <property type="match status" value="1"/>
</dbReference>